<sequence>MSNLDQPSIIEAEDVLSLRSEIKLADVIQAEVRSMPFHLLTPDEFEILLWDLFYSGSNDTDLPFDNARLMITGADQGRDVWFTLKGKPSGLIQCKREEKKYSRNDVLKEVVKFLLHSELNPSLLPQPKTFTYILALSTDPKGEVDDFFENPLAWLKNNKSEVGSTIKKVIKSYQRFKDTKSEDVIDSIYSNIKSLNYQLIRPHELNRWLDAHQSVRKRFFKLPQENSLPFYDSNLVIGDLEQASLPLRNWQKTIENHFIQRTELDELEQRLKTDESGCYLLTGGAGSGKSSLLSSLYGRLLDSKNKVLAIKADELSNEISDLEELASFLKCEGHGSLVASLLDLSKESHLVLIIDQMDAVSEVMDQSSNRFRVLIDLILGLKTHFKEREAYPIHIIASSRPFEAGFDTRFTQLEAEEIYLDPLPKEDVESFFEEINIDKASIPSSMYPTIQVPFALSLYVSLVKAGYNKMEITSKNLLSRWREKKLSNDPLKQQYDEFLQLLASDMVREEVLRRPIGAYSLNYQSLLTKLESVGILVRFGDNIGFSHQAWLDDFQAQSFLTNGSNFYDFVIEKQHGLFSRSTILRGLEFLREHDKPLYHQTIDKLLFDPSIRRHIFHLLIDVMTSTLTPDYEDAERIYRILEEDDALASRVILKTAKKWSLWRDYLADELPLVMQKPSLLEDATSWLIQETYYEESNVISLINSCWNDEKYHSSSFNVLSHSKASSDEAIKLAQAIISTREISSYAISNYINDLIKDSKLSSALELFTTWLYAEGDKVLWERSLSVEDYVPVHSSEFIEVLFPWFIKVLDEGEVQKEISRTFRRSAALGGDFEAISDNDGMVGILLQALVHLATDNPSEFIVVVKKYSCIDFDEVQSLLAIAFASNPVALASNIATYLCENEARLGIGYGCFNDEENVIRLINGHLTMVLLEEASPHWSTLQAELVRDAIENYTLHPLNAYTDAETRRYIRTRNENYRLSLLARLPSQVLEPRRQRQTSERDTYGQLKIGQRCKVGIASLISSPMSFEQMKLATSENIINMLNALSDPSTDCETRQYRWRGAELSQFSQVFSQFASTEPQKAICMLKTDFVPNMHESVAGDAIAQLSSNQSITTSDVKALINLLISKGFKDKEWVSGVARAYKEIARRDKGLTSSEITLLTDYLNIHIDIDSDCHESLEQSRDEGILFGHRGGFSYGSTTSIDLLGAIYMGLLARKKTAHNQWADILLNYLRSSSSESTWQFVLTIQGEQLYWADKEKINNLFESLLISIPTLFERPVLVHTLWKLVERLDERFLIKILGLWLSSKSDDCKQAAAELISGLIISNRASEPMIALWETALNSGALAVKKGGIYAAISGWYYQGDVRTNSHKMLIRCAQCDANLIGSTFSSLFSFNKRLPQDAHTLSLLKFLSEHLDLVKTLESSCLLEALVNINPRPRALPAILLIVKAITEEKVKETPRSYIPDVDKLIELAVTLQRSTKSIKTEAMSLYEMLLDAGSYQAEQAAEVAARS</sequence>
<reference evidence="3" key="1">
    <citation type="submission" date="2021-11" db="EMBL/GenBank/DDBJ databases">
        <title>Vibrio ZSDE26 sp. nov. and Vibrio ZSDZ34 sp. nov., isolated from coastal seawater in Qingdao.</title>
        <authorList>
            <person name="Zhang P."/>
        </authorList>
    </citation>
    <scope>NUCLEOTIDE SEQUENCE</scope>
    <source>
        <strain evidence="3">ZSDE26</strain>
    </source>
</reference>
<dbReference type="EMBL" id="JAJHVV010000006">
    <property type="protein sequence ID" value="MCK6263811.1"/>
    <property type="molecule type" value="Genomic_DNA"/>
</dbReference>
<dbReference type="InterPro" id="IPR049945">
    <property type="entry name" value="AAA_22"/>
</dbReference>
<keyword evidence="4" id="KW-1185">Reference proteome</keyword>
<dbReference type="Gene3D" id="3.40.50.300">
    <property type="entry name" value="P-loop containing nucleotide triphosphate hydrolases"/>
    <property type="match status" value="1"/>
</dbReference>
<evidence type="ECO:0000313" key="3">
    <source>
        <dbReference type="EMBL" id="MCK6263811.1"/>
    </source>
</evidence>
<dbReference type="RefSeq" id="WP_248008896.1">
    <property type="nucleotide sequence ID" value="NZ_JAJHVV010000006.1"/>
</dbReference>
<dbReference type="Proteomes" id="UP001139559">
    <property type="component" value="Unassembled WGS sequence"/>
</dbReference>
<dbReference type="SUPFAM" id="SSF52540">
    <property type="entry name" value="P-loop containing nucleoside triphosphate hydrolases"/>
    <property type="match status" value="2"/>
</dbReference>
<keyword evidence="1" id="KW-0175">Coiled coil</keyword>
<feature type="domain" description="AAA+ ATPase" evidence="2">
    <location>
        <begin position="275"/>
        <end position="420"/>
    </location>
</feature>
<dbReference type="InterPro" id="IPR027417">
    <property type="entry name" value="P-loop_NTPase"/>
</dbReference>
<evidence type="ECO:0000259" key="2">
    <source>
        <dbReference type="SMART" id="SM00382"/>
    </source>
</evidence>
<accession>A0A9X2BHC0</accession>
<evidence type="ECO:0000313" key="4">
    <source>
        <dbReference type="Proteomes" id="UP001139559"/>
    </source>
</evidence>
<feature type="coiled-coil region" evidence="1">
    <location>
        <begin position="305"/>
        <end position="332"/>
    </location>
</feature>
<dbReference type="SMART" id="SM00382">
    <property type="entry name" value="AAA"/>
    <property type="match status" value="1"/>
</dbReference>
<dbReference type="Pfam" id="PF13401">
    <property type="entry name" value="AAA_22"/>
    <property type="match status" value="1"/>
</dbReference>
<organism evidence="3 4">
    <name type="scientific">Vibrio amylolyticus</name>
    <dbReference type="NCBI Taxonomy" id="2847292"/>
    <lineage>
        <taxon>Bacteria</taxon>
        <taxon>Pseudomonadati</taxon>
        <taxon>Pseudomonadota</taxon>
        <taxon>Gammaproteobacteria</taxon>
        <taxon>Vibrionales</taxon>
        <taxon>Vibrionaceae</taxon>
        <taxon>Vibrio</taxon>
    </lineage>
</organism>
<protein>
    <recommendedName>
        <fullName evidence="2">AAA+ ATPase domain-containing protein</fullName>
    </recommendedName>
</protein>
<dbReference type="InterPro" id="IPR003593">
    <property type="entry name" value="AAA+_ATPase"/>
</dbReference>
<name>A0A9X2BHC0_9VIBR</name>
<gene>
    <name evidence="3" type="ORF">KP803_11070</name>
</gene>
<evidence type="ECO:0000256" key="1">
    <source>
        <dbReference type="SAM" id="Coils"/>
    </source>
</evidence>
<proteinExistence type="predicted"/>
<dbReference type="GO" id="GO:0016887">
    <property type="term" value="F:ATP hydrolysis activity"/>
    <property type="evidence" value="ECO:0007669"/>
    <property type="project" value="InterPro"/>
</dbReference>
<comment type="caution">
    <text evidence="3">The sequence shown here is derived from an EMBL/GenBank/DDBJ whole genome shotgun (WGS) entry which is preliminary data.</text>
</comment>